<evidence type="ECO:0000256" key="5">
    <source>
        <dbReference type="SAM" id="Phobius"/>
    </source>
</evidence>
<keyword evidence="2 5" id="KW-0812">Transmembrane</keyword>
<evidence type="ECO:0000256" key="4">
    <source>
        <dbReference type="ARBA" id="ARBA00023136"/>
    </source>
</evidence>
<accession>A0A6A5QPI3</accession>
<dbReference type="OrthoDB" id="4158815at2759"/>
<dbReference type="InterPro" id="IPR051694">
    <property type="entry name" value="Immunoregulatory_rcpt-like"/>
</dbReference>
<evidence type="ECO:0000313" key="6">
    <source>
        <dbReference type="EMBL" id="KAF1917272.1"/>
    </source>
</evidence>
<evidence type="ECO:0000256" key="2">
    <source>
        <dbReference type="ARBA" id="ARBA00022692"/>
    </source>
</evidence>
<evidence type="ECO:0000256" key="3">
    <source>
        <dbReference type="ARBA" id="ARBA00022989"/>
    </source>
</evidence>
<feature type="transmembrane region" description="Helical" evidence="5">
    <location>
        <begin position="275"/>
        <end position="296"/>
    </location>
</feature>
<keyword evidence="7" id="KW-1185">Reference proteome</keyword>
<evidence type="ECO:0008006" key="8">
    <source>
        <dbReference type="Google" id="ProtNLM"/>
    </source>
</evidence>
<sequence>MCTSFGGGKDVQEIEYCKVYSLPPMSRLLLKTFFSVFPVSHGLSLVSCVCISSLRHTKSRHSFGTMSIPDFDTNQCLFNASNTKGAVFMSPNEASATVQRWQIVPVNINQTHAYILRTRESGANGFMGTGYFANEGSEGMTRPSMFRGDVVDNNVYWNFGSWGDGMFYLTNTINGTYHLNKKNNGIMAMSRDIAVPQNGQRFSFDAVAKVDNEKYSSVNLIGISSTSAMSSTVSAIATATSTPALATSSLSSPTASADAQSNASSSGLSTVAKSGIGAAVGGVVLIALVALGLFFWRKRKQQFPQHVIPQETVYGVHSTRHEMYHGSATKYEMSSASVVEVPLNERPAELPGHVPRNATRCS</sequence>
<organism evidence="6 7">
    <name type="scientific">Ampelomyces quisqualis</name>
    <name type="common">Powdery mildew agent</name>
    <dbReference type="NCBI Taxonomy" id="50730"/>
    <lineage>
        <taxon>Eukaryota</taxon>
        <taxon>Fungi</taxon>
        <taxon>Dikarya</taxon>
        <taxon>Ascomycota</taxon>
        <taxon>Pezizomycotina</taxon>
        <taxon>Dothideomycetes</taxon>
        <taxon>Pleosporomycetidae</taxon>
        <taxon>Pleosporales</taxon>
        <taxon>Pleosporineae</taxon>
        <taxon>Phaeosphaeriaceae</taxon>
        <taxon>Ampelomyces</taxon>
    </lineage>
</organism>
<keyword evidence="3 5" id="KW-1133">Transmembrane helix</keyword>
<proteinExistence type="predicted"/>
<protein>
    <recommendedName>
        <fullName evidence="8">Ricin B lectin domain-containing protein</fullName>
    </recommendedName>
</protein>
<dbReference type="AlphaFoldDB" id="A0A6A5QPI3"/>
<evidence type="ECO:0000313" key="7">
    <source>
        <dbReference type="Proteomes" id="UP000800096"/>
    </source>
</evidence>
<dbReference type="GO" id="GO:0016020">
    <property type="term" value="C:membrane"/>
    <property type="evidence" value="ECO:0007669"/>
    <property type="project" value="UniProtKB-SubCell"/>
</dbReference>
<dbReference type="PANTHER" id="PTHR15549">
    <property type="entry name" value="PAIRED IMMUNOGLOBULIN-LIKE TYPE 2 RECEPTOR"/>
    <property type="match status" value="1"/>
</dbReference>
<dbReference type="Proteomes" id="UP000800096">
    <property type="component" value="Unassembled WGS sequence"/>
</dbReference>
<evidence type="ECO:0000256" key="1">
    <source>
        <dbReference type="ARBA" id="ARBA00004167"/>
    </source>
</evidence>
<comment type="subcellular location">
    <subcellularLocation>
        <location evidence="1">Membrane</location>
        <topology evidence="1">Single-pass membrane protein</topology>
    </subcellularLocation>
</comment>
<keyword evidence="4 5" id="KW-0472">Membrane</keyword>
<reference evidence="6" key="1">
    <citation type="journal article" date="2020" name="Stud. Mycol.">
        <title>101 Dothideomycetes genomes: a test case for predicting lifestyles and emergence of pathogens.</title>
        <authorList>
            <person name="Haridas S."/>
            <person name="Albert R."/>
            <person name="Binder M."/>
            <person name="Bloem J."/>
            <person name="Labutti K."/>
            <person name="Salamov A."/>
            <person name="Andreopoulos B."/>
            <person name="Baker S."/>
            <person name="Barry K."/>
            <person name="Bills G."/>
            <person name="Bluhm B."/>
            <person name="Cannon C."/>
            <person name="Castanera R."/>
            <person name="Culley D."/>
            <person name="Daum C."/>
            <person name="Ezra D."/>
            <person name="Gonzalez J."/>
            <person name="Henrissat B."/>
            <person name="Kuo A."/>
            <person name="Liang C."/>
            <person name="Lipzen A."/>
            <person name="Lutzoni F."/>
            <person name="Magnuson J."/>
            <person name="Mondo S."/>
            <person name="Nolan M."/>
            <person name="Ohm R."/>
            <person name="Pangilinan J."/>
            <person name="Park H.-J."/>
            <person name="Ramirez L."/>
            <person name="Alfaro M."/>
            <person name="Sun H."/>
            <person name="Tritt A."/>
            <person name="Yoshinaga Y."/>
            <person name="Zwiers L.-H."/>
            <person name="Turgeon B."/>
            <person name="Goodwin S."/>
            <person name="Spatafora J."/>
            <person name="Crous P."/>
            <person name="Grigoriev I."/>
        </authorList>
    </citation>
    <scope>NUCLEOTIDE SEQUENCE</scope>
    <source>
        <strain evidence="6">HMLAC05119</strain>
    </source>
</reference>
<gene>
    <name evidence="6" type="ORF">BDU57DRAFT_159420</name>
</gene>
<name>A0A6A5QPI3_AMPQU</name>
<dbReference type="EMBL" id="ML979134">
    <property type="protein sequence ID" value="KAF1917272.1"/>
    <property type="molecule type" value="Genomic_DNA"/>
</dbReference>
<dbReference type="GO" id="GO:0071944">
    <property type="term" value="C:cell periphery"/>
    <property type="evidence" value="ECO:0007669"/>
    <property type="project" value="UniProtKB-ARBA"/>
</dbReference>